<comment type="subcellular location">
    <subcellularLocation>
        <location evidence="1">Cell membrane</location>
        <topology evidence="1">Multi-pass membrane protein</topology>
    </subcellularLocation>
</comment>
<feature type="transmembrane region" description="Helical" evidence="7">
    <location>
        <begin position="623"/>
        <end position="643"/>
    </location>
</feature>
<dbReference type="PANTHER" id="PTHR39087:SF2">
    <property type="entry name" value="UPF0104 MEMBRANE PROTEIN MJ1595"/>
    <property type="match status" value="1"/>
</dbReference>
<keyword evidence="4 7" id="KW-1133">Transmembrane helix</keyword>
<accession>A0ABS5UPB3</accession>
<evidence type="ECO:0000256" key="2">
    <source>
        <dbReference type="ARBA" id="ARBA00022475"/>
    </source>
</evidence>
<feature type="region of interest" description="Disordered" evidence="6">
    <location>
        <begin position="1"/>
        <end position="63"/>
    </location>
</feature>
<feature type="transmembrane region" description="Helical" evidence="7">
    <location>
        <begin position="75"/>
        <end position="95"/>
    </location>
</feature>
<dbReference type="EMBL" id="JAFEJS010000004">
    <property type="protein sequence ID" value="MBT1172714.1"/>
    <property type="molecule type" value="Genomic_DNA"/>
</dbReference>
<evidence type="ECO:0000256" key="6">
    <source>
        <dbReference type="SAM" id="MobiDB-lite"/>
    </source>
</evidence>
<gene>
    <name evidence="8" type="ORF">JS528_04975</name>
</gene>
<protein>
    <submittedName>
        <fullName evidence="8">Flippase-like domain-containing protein</fullName>
    </submittedName>
</protein>
<dbReference type="Proteomes" id="UP000773064">
    <property type="component" value="Unassembled WGS sequence"/>
</dbReference>
<evidence type="ECO:0000256" key="7">
    <source>
        <dbReference type="SAM" id="Phobius"/>
    </source>
</evidence>
<keyword evidence="5 7" id="KW-0472">Membrane</keyword>
<feature type="transmembrane region" description="Helical" evidence="7">
    <location>
        <begin position="559"/>
        <end position="576"/>
    </location>
</feature>
<organism evidence="8 9">
    <name type="scientific">Bifidobacterium santillanense</name>
    <dbReference type="NCBI Taxonomy" id="2809028"/>
    <lineage>
        <taxon>Bacteria</taxon>
        <taxon>Bacillati</taxon>
        <taxon>Actinomycetota</taxon>
        <taxon>Actinomycetes</taxon>
        <taxon>Bifidobacteriales</taxon>
        <taxon>Bifidobacteriaceae</taxon>
        <taxon>Bifidobacterium</taxon>
    </lineage>
</organism>
<reference evidence="8 9" key="1">
    <citation type="journal article" date="2021" name="Environ. Microbiol.">
        <title>Genetic insights into the dark matter of the mammalian gut microbiota through targeted genome reconstruction.</title>
        <authorList>
            <person name="Lugli G.A."/>
            <person name="Alessandri G."/>
            <person name="Milani C."/>
            <person name="Viappiani A."/>
            <person name="Fontana F."/>
            <person name="Tarracchini C."/>
            <person name="Mancabelli L."/>
            <person name="Argentini C."/>
            <person name="Ruiz L."/>
            <person name="Margolles A."/>
            <person name="van Sinderen D."/>
            <person name="Turroni F."/>
            <person name="Ventura M."/>
        </authorList>
    </citation>
    <scope>NUCLEOTIDE SEQUENCE [LARGE SCALE GENOMIC DNA]</scope>
    <source>
        <strain evidence="8 9">MA2</strain>
    </source>
</reference>
<name>A0ABS5UPB3_9BIFI</name>
<evidence type="ECO:0000313" key="9">
    <source>
        <dbReference type="Proteomes" id="UP000773064"/>
    </source>
</evidence>
<evidence type="ECO:0000256" key="3">
    <source>
        <dbReference type="ARBA" id="ARBA00022692"/>
    </source>
</evidence>
<feature type="transmembrane region" description="Helical" evidence="7">
    <location>
        <begin position="663"/>
        <end position="688"/>
    </location>
</feature>
<feature type="transmembrane region" description="Helical" evidence="7">
    <location>
        <begin position="812"/>
        <end position="834"/>
    </location>
</feature>
<comment type="caution">
    <text evidence="8">The sequence shown here is derived from an EMBL/GenBank/DDBJ whole genome shotgun (WGS) entry which is preliminary data.</text>
</comment>
<dbReference type="RefSeq" id="WP_214357995.1">
    <property type="nucleotide sequence ID" value="NZ_JAFEJS010000004.1"/>
</dbReference>
<dbReference type="PANTHER" id="PTHR39087">
    <property type="entry name" value="UPF0104 MEMBRANE PROTEIN MJ1595"/>
    <property type="match status" value="1"/>
</dbReference>
<feature type="transmembrane region" description="Helical" evidence="7">
    <location>
        <begin position="223"/>
        <end position="248"/>
    </location>
</feature>
<evidence type="ECO:0000256" key="4">
    <source>
        <dbReference type="ARBA" id="ARBA00022989"/>
    </source>
</evidence>
<feature type="transmembrane region" description="Helical" evidence="7">
    <location>
        <begin position="123"/>
        <end position="142"/>
    </location>
</feature>
<evidence type="ECO:0000313" key="8">
    <source>
        <dbReference type="EMBL" id="MBT1172714.1"/>
    </source>
</evidence>
<dbReference type="Pfam" id="PF03706">
    <property type="entry name" value="LPG_synthase_TM"/>
    <property type="match status" value="1"/>
</dbReference>
<sequence length="859" mass="91472">MTDSTHATETGDAGEKTATSPVSRSAHIPKHKSPEPVVPDDSPTIAIDLDETPGDPANPRIDDVPPKRIHDFGDLLHAAAAVLLAAVAMLSATYLSGFVTGVESDAHTAGQALNWMVDLPTSMLQQLAIVTIVVMAIAQLLLSREWLQAALSILALFGGMAAAWGVSLAVSSIDNATMISALGSASTTVGMRLLPDFYAGAGALLTVAGPRRTRSMVKWGWNILYIVAAVLILLSVNSVAGVLVSFAAGRLVGMLLRFGIGTKNQGTWGADLVQALGGIGLRITSLERRMDSDPSSHGPLTTTLDDDLVEGSRVYDARDDRGRRFVVSALDSQVHTAGYVRQLWQWIRFTGVSMRRDRSPREATQHHLAMVLGLRNAGLPTPHVYGVADTGETSVLVLQGNDAMRECNLNTLSDADATALMRYLSVANRRGYTHRRITPDTLARLESGTPIIAGWQNGDDASAAPNVALDQVQLLALLTVLIGPERAVAAGRRVWGDDVMIALAPFVQKAAVPAGTRALPGWDKHVMDDLRARVRALAPEETAQAMEPVKLTRFSPRSFIGTVLLMVAVVVVFTQLKPNEVIAAVRNANPVMALACLVFEFLAILGSAIELGAFIERDKRRPVGIFMSQVAQGFAVVSMPAGVGPAFVNLQFLRKAGYRNTTATAIMTAVMAVYYGGTVIMLVLIGLFTGSDALSTMIPTNTLITVVGVVLMALAIAMMIPPVRHLAAERLLPLAKAYARQLIDVLTNPKELTFSVLGMLLLNVATGLEFWAALLAFGQMTNPFETLFIFLLANAIGSAVPTPGGLGGVEAALTFSFGAAGVPAGVALSATLLYRALFYWLRIPLGAAAMKWLDKRNMV</sequence>
<dbReference type="InterPro" id="IPR022791">
    <property type="entry name" value="L-PG_synthase/AglD"/>
</dbReference>
<keyword evidence="9" id="KW-1185">Reference proteome</keyword>
<evidence type="ECO:0000256" key="1">
    <source>
        <dbReference type="ARBA" id="ARBA00004651"/>
    </source>
</evidence>
<keyword evidence="3 7" id="KW-0812">Transmembrane</keyword>
<keyword evidence="2" id="KW-1003">Cell membrane</keyword>
<feature type="transmembrane region" description="Helical" evidence="7">
    <location>
        <begin position="700"/>
        <end position="720"/>
    </location>
</feature>
<feature type="transmembrane region" description="Helical" evidence="7">
    <location>
        <begin position="752"/>
        <end position="775"/>
    </location>
</feature>
<feature type="transmembrane region" description="Helical" evidence="7">
    <location>
        <begin position="591"/>
        <end position="611"/>
    </location>
</feature>
<feature type="transmembrane region" description="Helical" evidence="7">
    <location>
        <begin position="149"/>
        <end position="170"/>
    </location>
</feature>
<dbReference type="NCBIfam" id="TIGR00374">
    <property type="entry name" value="flippase-like domain"/>
    <property type="match status" value="1"/>
</dbReference>
<proteinExistence type="predicted"/>
<evidence type="ECO:0000256" key="5">
    <source>
        <dbReference type="ARBA" id="ARBA00023136"/>
    </source>
</evidence>
<feature type="transmembrane region" description="Helical" evidence="7">
    <location>
        <begin position="787"/>
        <end position="806"/>
    </location>
</feature>